<sequence>MLPGPGMPVLAFDTSRIGLLLMIVLLVIRMENNVEIGNEQLERSDHAVIDIDENPYLQLPTSMRSEIESFYPLSDLNNYCRRPWQKWKATLKQDHFKTPWTTVSIIAASILLMLTAIQSKCSILQVKEIPPFHGLSLLRSIERKVMKLVITCWKWNKIRPKVQTTFWCQQFCFSQAAVVDVADIWHSQVAFV</sequence>
<gene>
    <name evidence="1" type="ORF">Patl1_29648</name>
</gene>
<evidence type="ECO:0000313" key="2">
    <source>
        <dbReference type="Proteomes" id="UP001164250"/>
    </source>
</evidence>
<protein>
    <submittedName>
        <fullName evidence="1">Uncharacterized protein</fullName>
    </submittedName>
</protein>
<keyword evidence="2" id="KW-1185">Reference proteome</keyword>
<name>A0ACC1AEU1_9ROSI</name>
<organism evidence="1 2">
    <name type="scientific">Pistacia atlantica</name>
    <dbReference type="NCBI Taxonomy" id="434234"/>
    <lineage>
        <taxon>Eukaryota</taxon>
        <taxon>Viridiplantae</taxon>
        <taxon>Streptophyta</taxon>
        <taxon>Embryophyta</taxon>
        <taxon>Tracheophyta</taxon>
        <taxon>Spermatophyta</taxon>
        <taxon>Magnoliopsida</taxon>
        <taxon>eudicotyledons</taxon>
        <taxon>Gunneridae</taxon>
        <taxon>Pentapetalae</taxon>
        <taxon>rosids</taxon>
        <taxon>malvids</taxon>
        <taxon>Sapindales</taxon>
        <taxon>Anacardiaceae</taxon>
        <taxon>Pistacia</taxon>
    </lineage>
</organism>
<proteinExistence type="predicted"/>
<reference evidence="2" key="1">
    <citation type="journal article" date="2023" name="G3 (Bethesda)">
        <title>Genome assembly and association tests identify interacting loci associated with vigor, precocity, and sex in interspecific pistachio rootstocks.</title>
        <authorList>
            <person name="Palmer W."/>
            <person name="Jacygrad E."/>
            <person name="Sagayaradj S."/>
            <person name="Cavanaugh K."/>
            <person name="Han R."/>
            <person name="Bertier L."/>
            <person name="Beede B."/>
            <person name="Kafkas S."/>
            <person name="Golino D."/>
            <person name="Preece J."/>
            <person name="Michelmore R."/>
        </authorList>
    </citation>
    <scope>NUCLEOTIDE SEQUENCE [LARGE SCALE GENOMIC DNA]</scope>
</reference>
<comment type="caution">
    <text evidence="1">The sequence shown here is derived from an EMBL/GenBank/DDBJ whole genome shotgun (WGS) entry which is preliminary data.</text>
</comment>
<accession>A0ACC1AEU1</accession>
<dbReference type="Proteomes" id="UP001164250">
    <property type="component" value="Chromosome 11"/>
</dbReference>
<evidence type="ECO:0000313" key="1">
    <source>
        <dbReference type="EMBL" id="KAJ0084538.1"/>
    </source>
</evidence>
<dbReference type="EMBL" id="CM047907">
    <property type="protein sequence ID" value="KAJ0084538.1"/>
    <property type="molecule type" value="Genomic_DNA"/>
</dbReference>